<dbReference type="AlphaFoldDB" id="A0A317RAM1"/>
<dbReference type="InterPro" id="IPR053853">
    <property type="entry name" value="FitA-like_RHH"/>
</dbReference>
<feature type="domain" description="Antitoxin FitA-like ribbon-helix-helix" evidence="1">
    <location>
        <begin position="4"/>
        <end position="40"/>
    </location>
</feature>
<sequence>MTGITIRNLDEHIKARLRLRAARHGWSLEQEVRNILREAVAPDADPEAPTSFAERIRQRFAHVDASDLPIPARRASRTPSGADQP</sequence>
<keyword evidence="3" id="KW-1185">Reference proteome</keyword>
<protein>
    <recommendedName>
        <fullName evidence="1">Antitoxin FitA-like ribbon-helix-helix domain-containing protein</fullName>
    </recommendedName>
</protein>
<evidence type="ECO:0000259" key="1">
    <source>
        <dbReference type="Pfam" id="PF22513"/>
    </source>
</evidence>
<dbReference type="Gene3D" id="1.10.1220.10">
    <property type="entry name" value="Met repressor-like"/>
    <property type="match status" value="1"/>
</dbReference>
<comment type="caution">
    <text evidence="2">The sequence shown here is derived from an EMBL/GenBank/DDBJ whole genome shotgun (WGS) entry which is preliminary data.</text>
</comment>
<dbReference type="Pfam" id="PF22513">
    <property type="entry name" value="FitA-like_RHH"/>
    <property type="match status" value="1"/>
</dbReference>
<dbReference type="SUPFAM" id="SSF47598">
    <property type="entry name" value="Ribbon-helix-helix"/>
    <property type="match status" value="1"/>
</dbReference>
<dbReference type="OrthoDB" id="2389872at2"/>
<accession>A0A317RAM1</accession>
<gene>
    <name evidence="2" type="ORF">DFR36_11070</name>
</gene>
<dbReference type="Proteomes" id="UP000246483">
    <property type="component" value="Unassembled WGS sequence"/>
</dbReference>
<reference evidence="2 3" key="1">
    <citation type="submission" date="2018-05" db="EMBL/GenBank/DDBJ databases">
        <title>Genomic Encyclopedia of Type Strains, Phase IV (KMG-IV): sequencing the most valuable type-strain genomes for metagenomic binning, comparative biology and taxonomic classification.</title>
        <authorList>
            <person name="Goeker M."/>
        </authorList>
    </citation>
    <scope>NUCLEOTIDE SEQUENCE [LARGE SCALE GENOMIC DNA]</scope>
    <source>
        <strain evidence="2 3">DSM 26006</strain>
    </source>
</reference>
<dbReference type="GO" id="GO:0006355">
    <property type="term" value="P:regulation of DNA-templated transcription"/>
    <property type="evidence" value="ECO:0007669"/>
    <property type="project" value="InterPro"/>
</dbReference>
<evidence type="ECO:0000313" key="3">
    <source>
        <dbReference type="Proteomes" id="UP000246483"/>
    </source>
</evidence>
<proteinExistence type="predicted"/>
<dbReference type="InterPro" id="IPR010985">
    <property type="entry name" value="Ribbon_hlx_hlx"/>
</dbReference>
<organism evidence="2 3">
    <name type="scientific">Melaminivora alkalimesophila</name>
    <dbReference type="NCBI Taxonomy" id="1165852"/>
    <lineage>
        <taxon>Bacteria</taxon>
        <taxon>Pseudomonadati</taxon>
        <taxon>Pseudomonadota</taxon>
        <taxon>Betaproteobacteria</taxon>
        <taxon>Burkholderiales</taxon>
        <taxon>Comamonadaceae</taxon>
        <taxon>Melaminivora</taxon>
    </lineage>
</organism>
<evidence type="ECO:0000313" key="2">
    <source>
        <dbReference type="EMBL" id="PWW43632.1"/>
    </source>
</evidence>
<dbReference type="InterPro" id="IPR013321">
    <property type="entry name" value="Arc_rbn_hlx_hlx"/>
</dbReference>
<name>A0A317RAM1_9BURK</name>
<dbReference type="EMBL" id="QGUB01000010">
    <property type="protein sequence ID" value="PWW43632.1"/>
    <property type="molecule type" value="Genomic_DNA"/>
</dbReference>
<dbReference type="RefSeq" id="WP_019373929.1">
    <property type="nucleotide sequence ID" value="NZ_ALEE01000400.1"/>
</dbReference>